<accession>W4JYM8</accession>
<gene>
    <name evidence="2" type="ORF">HETIRDRAFT_453267</name>
</gene>
<dbReference type="Proteomes" id="UP000030671">
    <property type="component" value="Unassembled WGS sequence"/>
</dbReference>
<evidence type="ECO:0000313" key="2">
    <source>
        <dbReference type="EMBL" id="ETW78653.1"/>
    </source>
</evidence>
<dbReference type="EMBL" id="KI925461">
    <property type="protein sequence ID" value="ETW78653.1"/>
    <property type="molecule type" value="Genomic_DNA"/>
</dbReference>
<dbReference type="GeneID" id="20676362"/>
<dbReference type="KEGG" id="hir:HETIRDRAFT_453267"/>
<feature type="region of interest" description="Disordered" evidence="1">
    <location>
        <begin position="1"/>
        <end position="37"/>
    </location>
</feature>
<dbReference type="InParanoid" id="W4JYM8"/>
<organism evidence="2 3">
    <name type="scientific">Heterobasidion irregulare (strain TC 32-1)</name>
    <dbReference type="NCBI Taxonomy" id="747525"/>
    <lineage>
        <taxon>Eukaryota</taxon>
        <taxon>Fungi</taxon>
        <taxon>Dikarya</taxon>
        <taxon>Basidiomycota</taxon>
        <taxon>Agaricomycotina</taxon>
        <taxon>Agaricomycetes</taxon>
        <taxon>Russulales</taxon>
        <taxon>Bondarzewiaceae</taxon>
        <taxon>Heterobasidion</taxon>
        <taxon>Heterobasidion annosum species complex</taxon>
    </lineage>
</organism>
<evidence type="ECO:0000313" key="3">
    <source>
        <dbReference type="Proteomes" id="UP000030671"/>
    </source>
</evidence>
<keyword evidence="3" id="KW-1185">Reference proteome</keyword>
<protein>
    <submittedName>
        <fullName evidence="2">Uncharacterized protein</fullName>
    </submittedName>
</protein>
<proteinExistence type="predicted"/>
<dbReference type="RefSeq" id="XP_009548972.1">
    <property type="nucleotide sequence ID" value="XM_009550677.1"/>
</dbReference>
<dbReference type="HOGENOM" id="CLU_2671363_0_0_1"/>
<dbReference type="AlphaFoldDB" id="W4JYM8"/>
<feature type="region of interest" description="Disordered" evidence="1">
    <location>
        <begin position="52"/>
        <end position="75"/>
    </location>
</feature>
<name>W4JYM8_HETIT</name>
<evidence type="ECO:0000256" key="1">
    <source>
        <dbReference type="SAM" id="MobiDB-lite"/>
    </source>
</evidence>
<sequence>MDAGAAMALTLPPPPSPHASDKTLETRSTGHPVLSADTCPLAEVTPLECTSHAGGKLELGGNLDAPSPPLRHLKA</sequence>
<reference evidence="2 3" key="1">
    <citation type="journal article" date="2012" name="New Phytol.">
        <title>Insight into trade-off between wood decay and parasitism from the genome of a fungal forest pathogen.</title>
        <authorList>
            <person name="Olson A."/>
            <person name="Aerts A."/>
            <person name="Asiegbu F."/>
            <person name="Belbahri L."/>
            <person name="Bouzid O."/>
            <person name="Broberg A."/>
            <person name="Canback B."/>
            <person name="Coutinho P.M."/>
            <person name="Cullen D."/>
            <person name="Dalman K."/>
            <person name="Deflorio G."/>
            <person name="van Diepen L.T."/>
            <person name="Dunand C."/>
            <person name="Duplessis S."/>
            <person name="Durling M."/>
            <person name="Gonthier P."/>
            <person name="Grimwood J."/>
            <person name="Fossdal C.G."/>
            <person name="Hansson D."/>
            <person name="Henrissat B."/>
            <person name="Hietala A."/>
            <person name="Himmelstrand K."/>
            <person name="Hoffmeister D."/>
            <person name="Hogberg N."/>
            <person name="James T.Y."/>
            <person name="Karlsson M."/>
            <person name="Kohler A."/>
            <person name="Kues U."/>
            <person name="Lee Y.H."/>
            <person name="Lin Y.C."/>
            <person name="Lind M."/>
            <person name="Lindquist E."/>
            <person name="Lombard V."/>
            <person name="Lucas S."/>
            <person name="Lunden K."/>
            <person name="Morin E."/>
            <person name="Murat C."/>
            <person name="Park J."/>
            <person name="Raffaello T."/>
            <person name="Rouze P."/>
            <person name="Salamov A."/>
            <person name="Schmutz J."/>
            <person name="Solheim H."/>
            <person name="Stahlberg J."/>
            <person name="Velez H."/>
            <person name="de Vries R.P."/>
            <person name="Wiebenga A."/>
            <person name="Woodward S."/>
            <person name="Yakovlev I."/>
            <person name="Garbelotto M."/>
            <person name="Martin F."/>
            <person name="Grigoriev I.V."/>
            <person name="Stenlid J."/>
        </authorList>
    </citation>
    <scope>NUCLEOTIDE SEQUENCE [LARGE SCALE GENOMIC DNA]</scope>
    <source>
        <strain evidence="2 3">TC 32-1</strain>
    </source>
</reference>